<comment type="caution">
    <text evidence="1">The sequence shown here is derived from an EMBL/GenBank/DDBJ whole genome shotgun (WGS) entry which is preliminary data.</text>
</comment>
<sequence>METDQKIIAIAVSVAHRLRPGQVRKIANARCQEQPDADE</sequence>
<dbReference type="AlphaFoldDB" id="A0A4Q7NWR8"/>
<dbReference type="EMBL" id="SGXD01000001">
    <property type="protein sequence ID" value="RZS91675.1"/>
    <property type="molecule type" value="Genomic_DNA"/>
</dbReference>
<keyword evidence="2" id="KW-1185">Reference proteome</keyword>
<evidence type="ECO:0000313" key="1">
    <source>
        <dbReference type="EMBL" id="RZS91675.1"/>
    </source>
</evidence>
<proteinExistence type="predicted"/>
<protein>
    <submittedName>
        <fullName evidence="1">Uncharacterized protein</fullName>
    </submittedName>
</protein>
<reference evidence="1 2" key="1">
    <citation type="submission" date="2019-02" db="EMBL/GenBank/DDBJ databases">
        <title>Genomic Encyclopedia of Type Strains, Phase IV (KMG-IV): sequencing the most valuable type-strain genomes for metagenomic binning, comparative biology and taxonomic classification.</title>
        <authorList>
            <person name="Goeker M."/>
        </authorList>
    </citation>
    <scope>NUCLEOTIDE SEQUENCE [LARGE SCALE GENOMIC DNA]</scope>
    <source>
        <strain evidence="1 2">DSM 45622</strain>
    </source>
</reference>
<name>A0A4Q7NWR8_9ACTN</name>
<dbReference type="Proteomes" id="UP000293638">
    <property type="component" value="Unassembled WGS sequence"/>
</dbReference>
<accession>A0A4Q7NWR8</accession>
<gene>
    <name evidence="1" type="ORF">EV189_0922</name>
</gene>
<evidence type="ECO:0000313" key="2">
    <source>
        <dbReference type="Proteomes" id="UP000293638"/>
    </source>
</evidence>
<organism evidence="1 2">
    <name type="scientific">Motilibacter rhizosphaerae</name>
    <dbReference type="NCBI Taxonomy" id="598652"/>
    <lineage>
        <taxon>Bacteria</taxon>
        <taxon>Bacillati</taxon>
        <taxon>Actinomycetota</taxon>
        <taxon>Actinomycetes</taxon>
        <taxon>Motilibacterales</taxon>
        <taxon>Motilibacteraceae</taxon>
        <taxon>Motilibacter</taxon>
    </lineage>
</organism>